<dbReference type="EMBL" id="CAJVOS010000027">
    <property type="protein sequence ID" value="CAG8118374.1"/>
    <property type="molecule type" value="Genomic_DNA"/>
</dbReference>
<proteinExistence type="predicted"/>
<dbReference type="Gene3D" id="3.90.1150.10">
    <property type="entry name" value="Aspartate Aminotransferase, domain 1"/>
    <property type="match status" value="1"/>
</dbReference>
<gene>
    <name evidence="3" type="ORF">POLS_LOCUS5159</name>
</gene>
<dbReference type="GO" id="GO:0030170">
    <property type="term" value="F:pyridoxal phosphate binding"/>
    <property type="evidence" value="ECO:0007669"/>
    <property type="project" value="InterPro"/>
</dbReference>
<evidence type="ECO:0000259" key="2">
    <source>
        <dbReference type="PROSITE" id="PS50112"/>
    </source>
</evidence>
<dbReference type="InterPro" id="IPR004839">
    <property type="entry name" value="Aminotransferase_I/II_large"/>
</dbReference>
<sequence length="366" mass="40738">MNDEFKSREEITVDNILITPGVASAIDGLAWSICEDGDGILVPQPFYNGFTVDLLNRSNARIVGVTYQDIEGYTNLDDLFSPDVNAKALEAALRRAQNDGIIVRALLISNPHNPLGRCYPAETLREFIAFCGRNGLHFISDEIYAKSPFTNPAIPNPVPFISTLSLDYHKLIDPSLVHILYGASKDFCANGLRLGLVCTQNKGILGAMSSIGIFSWSPHLLQDIWAAMLEDREWLGRFMTKKAKLMAENYKIATSFLSGRGINYYEMNAGLFIWVDLRHLFVPKSASQSLDGSIAEAQSSASTYQKREVQIADICSKNGVLIAPGSVYVPEELGWFRITFTLQQVALEEGLERVWKSLQEIEFLDE</sequence>
<dbReference type="GO" id="GO:0006520">
    <property type="term" value="P:amino acid metabolic process"/>
    <property type="evidence" value="ECO:0007669"/>
    <property type="project" value="TreeGrafter"/>
</dbReference>
<dbReference type="InterPro" id="IPR015424">
    <property type="entry name" value="PyrdxlP-dep_Trfase"/>
</dbReference>
<dbReference type="OrthoDB" id="7042322at2759"/>
<dbReference type="PANTHER" id="PTHR43795">
    <property type="entry name" value="BIFUNCTIONAL ASPARTATE AMINOTRANSFERASE AND GLUTAMATE/ASPARTATE-PREPHENATE AMINOTRANSFERASE-RELATED"/>
    <property type="match status" value="1"/>
</dbReference>
<dbReference type="Pfam" id="PF00155">
    <property type="entry name" value="Aminotran_1_2"/>
    <property type="match status" value="1"/>
</dbReference>
<dbReference type="InterPro" id="IPR015422">
    <property type="entry name" value="PyrdxlP-dep_Trfase_small"/>
</dbReference>
<dbReference type="PRINTS" id="PR00753">
    <property type="entry name" value="ACCSYNTHASE"/>
</dbReference>
<dbReference type="InterPro" id="IPR000014">
    <property type="entry name" value="PAS"/>
</dbReference>
<evidence type="ECO:0000256" key="1">
    <source>
        <dbReference type="ARBA" id="ARBA00022898"/>
    </source>
</evidence>
<organism evidence="3 4">
    <name type="scientific">Penicillium olsonii</name>
    <dbReference type="NCBI Taxonomy" id="99116"/>
    <lineage>
        <taxon>Eukaryota</taxon>
        <taxon>Fungi</taxon>
        <taxon>Dikarya</taxon>
        <taxon>Ascomycota</taxon>
        <taxon>Pezizomycotina</taxon>
        <taxon>Eurotiomycetes</taxon>
        <taxon>Eurotiomycetidae</taxon>
        <taxon>Eurotiales</taxon>
        <taxon>Aspergillaceae</taxon>
        <taxon>Penicillium</taxon>
    </lineage>
</organism>
<dbReference type="AlphaFoldDB" id="A0A9W4HST1"/>
<dbReference type="Proteomes" id="UP001153618">
    <property type="component" value="Unassembled WGS sequence"/>
</dbReference>
<dbReference type="Gene3D" id="3.40.640.10">
    <property type="entry name" value="Type I PLP-dependent aspartate aminotransferase-like (Major domain)"/>
    <property type="match status" value="1"/>
</dbReference>
<keyword evidence="4" id="KW-1185">Reference proteome</keyword>
<keyword evidence="1" id="KW-0663">Pyridoxal phosphate</keyword>
<reference evidence="3" key="1">
    <citation type="submission" date="2021-07" db="EMBL/GenBank/DDBJ databases">
        <authorList>
            <person name="Branca A.L. A."/>
        </authorList>
    </citation>
    <scope>NUCLEOTIDE SEQUENCE</scope>
</reference>
<evidence type="ECO:0000313" key="3">
    <source>
        <dbReference type="EMBL" id="CAG8118374.1"/>
    </source>
</evidence>
<feature type="domain" description="PAS" evidence="2">
    <location>
        <begin position="48"/>
        <end position="100"/>
    </location>
</feature>
<protein>
    <recommendedName>
        <fullName evidence="2">PAS domain-containing protein</fullName>
    </recommendedName>
</protein>
<dbReference type="SUPFAM" id="SSF53383">
    <property type="entry name" value="PLP-dependent transferases"/>
    <property type="match status" value="1"/>
</dbReference>
<evidence type="ECO:0000313" key="4">
    <source>
        <dbReference type="Proteomes" id="UP001153618"/>
    </source>
</evidence>
<comment type="caution">
    <text evidence="3">The sequence shown here is derived from an EMBL/GenBank/DDBJ whole genome shotgun (WGS) entry which is preliminary data.</text>
</comment>
<accession>A0A9W4HST1</accession>
<dbReference type="PROSITE" id="PS50112">
    <property type="entry name" value="PAS"/>
    <property type="match status" value="1"/>
</dbReference>
<dbReference type="GO" id="GO:0008483">
    <property type="term" value="F:transaminase activity"/>
    <property type="evidence" value="ECO:0007669"/>
    <property type="project" value="TreeGrafter"/>
</dbReference>
<dbReference type="PANTHER" id="PTHR43795:SF39">
    <property type="entry name" value="AMINOTRANSFERASE CLASS I_CLASSII DOMAIN-CONTAINING PROTEIN"/>
    <property type="match status" value="1"/>
</dbReference>
<name>A0A9W4HST1_PENOL</name>
<dbReference type="CDD" id="cd00609">
    <property type="entry name" value="AAT_like"/>
    <property type="match status" value="1"/>
</dbReference>
<dbReference type="InterPro" id="IPR015421">
    <property type="entry name" value="PyrdxlP-dep_Trfase_major"/>
</dbReference>
<dbReference type="InterPro" id="IPR050478">
    <property type="entry name" value="Ethylene_sulfur-biosynth"/>
</dbReference>